<dbReference type="EMBL" id="METM01000020">
    <property type="protein sequence ID" value="OGB89809.1"/>
    <property type="molecule type" value="Genomic_DNA"/>
</dbReference>
<dbReference type="NCBIfam" id="NF001484">
    <property type="entry name" value="PRK00331.1"/>
    <property type="match status" value="1"/>
</dbReference>
<reference evidence="13 14" key="1">
    <citation type="journal article" date="2016" name="Nat. Commun.">
        <title>Thousands of microbial genomes shed light on interconnected biogeochemical processes in an aquifer system.</title>
        <authorList>
            <person name="Anantharaman K."/>
            <person name="Brown C.T."/>
            <person name="Hug L.A."/>
            <person name="Sharon I."/>
            <person name="Castelle C.J."/>
            <person name="Probst A.J."/>
            <person name="Thomas B.C."/>
            <person name="Singh A."/>
            <person name="Wilkins M.J."/>
            <person name="Karaoz U."/>
            <person name="Brodie E.L."/>
            <person name="Williams K.H."/>
            <person name="Hubbard S.S."/>
            <person name="Banfield J.F."/>
        </authorList>
    </citation>
    <scope>NUCLEOTIDE SEQUENCE [LARGE SCALE GENOMIC DNA]</scope>
</reference>
<dbReference type="InterPro" id="IPR046348">
    <property type="entry name" value="SIS_dom_sf"/>
</dbReference>
<dbReference type="Pfam" id="PF13522">
    <property type="entry name" value="GATase_6"/>
    <property type="match status" value="1"/>
</dbReference>
<dbReference type="GO" id="GO:0097367">
    <property type="term" value="F:carbohydrate derivative binding"/>
    <property type="evidence" value="ECO:0007669"/>
    <property type="project" value="InterPro"/>
</dbReference>
<dbReference type="HAMAP" id="MF_00164">
    <property type="entry name" value="GlmS"/>
    <property type="match status" value="1"/>
</dbReference>
<evidence type="ECO:0000259" key="11">
    <source>
        <dbReference type="PROSITE" id="PS51278"/>
    </source>
</evidence>
<dbReference type="AlphaFoldDB" id="A0A1F4Q1R6"/>
<dbReference type="SUPFAM" id="SSF56235">
    <property type="entry name" value="N-terminal nucleophile aminohydrolases (Ntn hydrolases)"/>
    <property type="match status" value="1"/>
</dbReference>
<dbReference type="Pfam" id="PF01380">
    <property type="entry name" value="SIS"/>
    <property type="match status" value="2"/>
</dbReference>
<protein>
    <recommendedName>
        <fullName evidence="4 10">Glutamine--fructose-6-phosphate aminotransferase [isomerizing]</fullName>
        <ecNumber evidence="3 10">2.6.1.16</ecNumber>
    </recommendedName>
    <alternativeName>
        <fullName evidence="10">D-fructose-6-phosphate amidotransferase</fullName>
    </alternativeName>
    <alternativeName>
        <fullName evidence="10">GFAT</fullName>
    </alternativeName>
    <alternativeName>
        <fullName evidence="10">Glucosamine-6-phosphate synthase</fullName>
    </alternativeName>
    <alternativeName>
        <fullName evidence="10">Hexosephosphate aminotransferase</fullName>
    </alternativeName>
    <alternativeName>
        <fullName evidence="10">L-glutamine--D-fructose-6-phosphate amidotransferase</fullName>
    </alternativeName>
</protein>
<feature type="domain" description="Glutamine amidotransferase type-2" evidence="11">
    <location>
        <begin position="2"/>
        <end position="218"/>
    </location>
</feature>
<evidence type="ECO:0000313" key="14">
    <source>
        <dbReference type="Proteomes" id="UP000178724"/>
    </source>
</evidence>
<dbReference type="InterPro" id="IPR029055">
    <property type="entry name" value="Ntn_hydrolases_N"/>
</dbReference>
<sequence length="610" mass="66790">MCGIFGYVGSKEALPFIIEGLKKLEYRGYDSAGVATLDKGKLFVSKCVGKIGELEGLLDQQPLAGAIGIGHTRWATHGQPSHINSHPHEDCKSELVVVHNGIIENYMELRKELIARGHNFKSSTDTEVLAHLIEDYLKDGDLFPAVRKSLHKIRGTYALAVLYQREPGKIVAARHGSPLIIGHGEKEKFLASDVSAMLKYTSRVVHLDNGEIAEIDSEEIRVVTLAGKSVAKETTFISWDPESAEKGGYSHFMLKEIHEQPNAIRKTIAGRVTADSHKIHFDELKLSDEEIKKIDRVIFTACGTSWHAGLEGEYLFEQIAKLPCEVEYAAEFRYRDPILNKNTLVIAITQSGETADTLAAVWEAKARGAKTIAICNVAGSTISREADGVVYTNAGPEIGVASTKAFTTQLTVIYLLAILFAKVRGQITETEAMRMIQALIEIPQKIEQCLQTEPLIEAVAEKLSQATNALYLGRGKGFPIALEGALKLKEVSYIHAEGYPAAEMKHGPIALIDENMPVVVLALAGRRYEKIMGNIEEVKARGGQVIAIAAEGDELIREKADEVIFIPNTTGPLSPIIAVVPLQLLAYYIAVKRGCHVDQPRNLAKSVTVE</sequence>
<keyword evidence="8" id="KW-0677">Repeat</keyword>
<evidence type="ECO:0000256" key="1">
    <source>
        <dbReference type="ARBA" id="ARBA00001031"/>
    </source>
</evidence>
<evidence type="ECO:0000256" key="9">
    <source>
        <dbReference type="ARBA" id="ARBA00022962"/>
    </source>
</evidence>
<dbReference type="GO" id="GO:0006047">
    <property type="term" value="P:UDP-N-acetylglucosamine metabolic process"/>
    <property type="evidence" value="ECO:0007669"/>
    <property type="project" value="TreeGrafter"/>
</dbReference>
<comment type="catalytic activity">
    <reaction evidence="1 10">
        <text>D-fructose 6-phosphate + L-glutamine = D-glucosamine 6-phosphate + L-glutamate</text>
        <dbReference type="Rhea" id="RHEA:13237"/>
        <dbReference type="ChEBI" id="CHEBI:29985"/>
        <dbReference type="ChEBI" id="CHEBI:58359"/>
        <dbReference type="ChEBI" id="CHEBI:58725"/>
        <dbReference type="ChEBI" id="CHEBI:61527"/>
        <dbReference type="EC" id="2.6.1.16"/>
    </reaction>
</comment>
<dbReference type="GO" id="GO:0004360">
    <property type="term" value="F:glutamine-fructose-6-phosphate transaminase (isomerizing) activity"/>
    <property type="evidence" value="ECO:0007669"/>
    <property type="project" value="UniProtKB-UniRule"/>
</dbReference>
<dbReference type="Gene3D" id="3.60.20.10">
    <property type="entry name" value="Glutamine Phosphoribosylpyrophosphate, subunit 1, domain 1"/>
    <property type="match status" value="1"/>
</dbReference>
<dbReference type="GO" id="GO:0006002">
    <property type="term" value="P:fructose 6-phosphate metabolic process"/>
    <property type="evidence" value="ECO:0007669"/>
    <property type="project" value="TreeGrafter"/>
</dbReference>
<evidence type="ECO:0000256" key="5">
    <source>
        <dbReference type="ARBA" id="ARBA00022490"/>
    </source>
</evidence>
<keyword evidence="5 10" id="KW-0963">Cytoplasm</keyword>
<dbReference type="InterPro" id="IPR005855">
    <property type="entry name" value="GFAT"/>
</dbReference>
<dbReference type="PANTHER" id="PTHR10937">
    <property type="entry name" value="GLUCOSAMINE--FRUCTOSE-6-PHOSPHATE AMINOTRANSFERASE, ISOMERIZING"/>
    <property type="match status" value="1"/>
</dbReference>
<dbReference type="FunFam" id="3.60.20.10:FF:000006">
    <property type="entry name" value="Glutamine--fructose-6-phosphate aminotransferase [isomerizing]"/>
    <property type="match status" value="1"/>
</dbReference>
<dbReference type="FunFam" id="3.40.50.10490:FF:000001">
    <property type="entry name" value="Glutamine--fructose-6-phosphate aminotransferase [isomerizing]"/>
    <property type="match status" value="1"/>
</dbReference>
<dbReference type="CDD" id="cd05008">
    <property type="entry name" value="SIS_GlmS_GlmD_1"/>
    <property type="match status" value="1"/>
</dbReference>
<comment type="subcellular location">
    <subcellularLocation>
        <location evidence="2 10">Cytoplasm</location>
    </subcellularLocation>
</comment>
<evidence type="ECO:0000256" key="7">
    <source>
        <dbReference type="ARBA" id="ARBA00022679"/>
    </source>
</evidence>
<dbReference type="PROSITE" id="PS51278">
    <property type="entry name" value="GATASE_TYPE_2"/>
    <property type="match status" value="1"/>
</dbReference>
<feature type="initiator methionine" description="Removed" evidence="10">
    <location>
        <position position="1"/>
    </location>
</feature>
<evidence type="ECO:0000256" key="3">
    <source>
        <dbReference type="ARBA" id="ARBA00012916"/>
    </source>
</evidence>
<comment type="subunit">
    <text evidence="10">Homodimer.</text>
</comment>
<proteinExistence type="inferred from homology"/>
<feature type="domain" description="SIS" evidence="12">
    <location>
        <begin position="287"/>
        <end position="426"/>
    </location>
</feature>
<dbReference type="Gene3D" id="3.40.50.10490">
    <property type="entry name" value="Glucose-6-phosphate isomerase like protein, domain 1"/>
    <property type="match status" value="2"/>
</dbReference>
<dbReference type="NCBIfam" id="TIGR01135">
    <property type="entry name" value="glmS"/>
    <property type="match status" value="1"/>
</dbReference>
<dbReference type="PANTHER" id="PTHR10937:SF0">
    <property type="entry name" value="GLUTAMINE--FRUCTOSE-6-PHOSPHATE TRANSAMINASE (ISOMERIZING)"/>
    <property type="match status" value="1"/>
</dbReference>
<dbReference type="EC" id="2.6.1.16" evidence="3 10"/>
<dbReference type="InterPro" id="IPR035466">
    <property type="entry name" value="GlmS/AgaS_SIS"/>
</dbReference>
<organism evidence="13 14">
    <name type="scientific">candidate division WOR-1 bacterium RIFCSPHIGHO2_01_FULL_53_15</name>
    <dbReference type="NCBI Taxonomy" id="1802564"/>
    <lineage>
        <taxon>Bacteria</taxon>
        <taxon>Bacillati</taxon>
        <taxon>Saganbacteria</taxon>
    </lineage>
</organism>
<evidence type="ECO:0000313" key="13">
    <source>
        <dbReference type="EMBL" id="OGB89809.1"/>
    </source>
</evidence>
<evidence type="ECO:0000256" key="10">
    <source>
        <dbReference type="HAMAP-Rule" id="MF_00164"/>
    </source>
</evidence>
<dbReference type="InterPro" id="IPR001347">
    <property type="entry name" value="SIS_dom"/>
</dbReference>
<dbReference type="Proteomes" id="UP000178724">
    <property type="component" value="Unassembled WGS sequence"/>
</dbReference>
<name>A0A1F4Q1R6_UNCSA</name>
<dbReference type="InterPro" id="IPR035490">
    <property type="entry name" value="GlmS/FrlB_SIS"/>
</dbReference>
<comment type="caution">
    <text evidence="13">The sequence shown here is derived from an EMBL/GenBank/DDBJ whole genome shotgun (WGS) entry which is preliminary data.</text>
</comment>
<evidence type="ECO:0000256" key="8">
    <source>
        <dbReference type="ARBA" id="ARBA00022737"/>
    </source>
</evidence>
<evidence type="ECO:0000256" key="4">
    <source>
        <dbReference type="ARBA" id="ARBA00016090"/>
    </source>
</evidence>
<keyword evidence="7 10" id="KW-0808">Transferase</keyword>
<evidence type="ECO:0000259" key="12">
    <source>
        <dbReference type="PROSITE" id="PS51464"/>
    </source>
</evidence>
<dbReference type="GO" id="GO:0005829">
    <property type="term" value="C:cytosol"/>
    <property type="evidence" value="ECO:0007669"/>
    <property type="project" value="TreeGrafter"/>
</dbReference>
<dbReference type="GO" id="GO:0006487">
    <property type="term" value="P:protein N-linked glycosylation"/>
    <property type="evidence" value="ECO:0007669"/>
    <property type="project" value="TreeGrafter"/>
</dbReference>
<dbReference type="GO" id="GO:0005975">
    <property type="term" value="P:carbohydrate metabolic process"/>
    <property type="evidence" value="ECO:0007669"/>
    <property type="project" value="UniProtKB-UniRule"/>
</dbReference>
<gene>
    <name evidence="10" type="primary">glmS</name>
    <name evidence="13" type="ORF">A2625_05085</name>
</gene>
<feature type="active site" description="For Fru-6P isomerization activity" evidence="10">
    <location>
        <position position="605"/>
    </location>
</feature>
<comment type="function">
    <text evidence="10">Catalyzes the first step in hexosamine metabolism, converting fructose-6P into glucosamine-6P using glutamine as a nitrogen source.</text>
</comment>
<feature type="active site" description="Nucleophile; for GATase activity" evidence="10">
    <location>
        <position position="2"/>
    </location>
</feature>
<dbReference type="InterPro" id="IPR047084">
    <property type="entry name" value="GFAT_N"/>
</dbReference>
<keyword evidence="9" id="KW-0315">Glutamine amidotransferase</keyword>
<evidence type="ECO:0000256" key="2">
    <source>
        <dbReference type="ARBA" id="ARBA00004496"/>
    </source>
</evidence>
<evidence type="ECO:0000256" key="6">
    <source>
        <dbReference type="ARBA" id="ARBA00022576"/>
    </source>
</evidence>
<accession>A0A1F4Q1R6</accession>
<dbReference type="PROSITE" id="PS51464">
    <property type="entry name" value="SIS"/>
    <property type="match status" value="2"/>
</dbReference>
<keyword evidence="6 10" id="KW-0032">Aminotransferase</keyword>
<dbReference type="CDD" id="cd00714">
    <property type="entry name" value="GFAT"/>
    <property type="match status" value="1"/>
</dbReference>
<feature type="domain" description="SIS" evidence="12">
    <location>
        <begin position="459"/>
        <end position="600"/>
    </location>
</feature>
<dbReference type="SUPFAM" id="SSF53697">
    <property type="entry name" value="SIS domain"/>
    <property type="match status" value="1"/>
</dbReference>
<dbReference type="CDD" id="cd05009">
    <property type="entry name" value="SIS_GlmS_GlmD_2"/>
    <property type="match status" value="1"/>
</dbReference>
<dbReference type="InterPro" id="IPR017932">
    <property type="entry name" value="GATase_2_dom"/>
</dbReference>